<evidence type="ECO:0000313" key="11">
    <source>
        <dbReference type="EMBL" id="AFV46214.1"/>
    </source>
</evidence>
<dbReference type="SMART" id="SM00389">
    <property type="entry name" value="HOX"/>
    <property type="match status" value="1"/>
</dbReference>
<evidence type="ECO:0000256" key="1">
    <source>
        <dbReference type="ARBA" id="ARBA00004123"/>
    </source>
</evidence>
<reference evidence="11" key="1">
    <citation type="journal article" date="2012" name="PLoS ONE">
        <title>Water Deficit Affected Flavonoid Accumulation by Regulating Hormone Metabolism in Scutellaria baicalensis Georgi Roots.</title>
        <authorList>
            <person name="Yuan Y."/>
            <person name="Liu Y."/>
            <person name="Wu C."/>
            <person name="Chen S."/>
            <person name="Wang Z."/>
            <person name="Yang Z."/>
            <person name="Qin S."/>
            <person name="Huang L."/>
        </authorList>
    </citation>
    <scope>NUCLEOTIDE SEQUENCE</scope>
    <source>
        <strain evidence="11">Pro9</strain>
    </source>
</reference>
<organism evidence="11">
    <name type="scientific">Scutellaria baicalensis</name>
    <name type="common">Baical skullcap</name>
    <dbReference type="NCBI Taxonomy" id="65409"/>
    <lineage>
        <taxon>Eukaryota</taxon>
        <taxon>Viridiplantae</taxon>
        <taxon>Streptophyta</taxon>
        <taxon>Embryophyta</taxon>
        <taxon>Tracheophyta</taxon>
        <taxon>Spermatophyta</taxon>
        <taxon>Magnoliopsida</taxon>
        <taxon>eudicotyledons</taxon>
        <taxon>Gunneridae</taxon>
        <taxon>Pentapetalae</taxon>
        <taxon>asterids</taxon>
        <taxon>lamiids</taxon>
        <taxon>Lamiales</taxon>
        <taxon>Lamiaceae</taxon>
        <taxon>Scutellarioideae</taxon>
        <taxon>Scutellaria</taxon>
    </lineage>
</organism>
<evidence type="ECO:0000256" key="3">
    <source>
        <dbReference type="ARBA" id="ARBA00023015"/>
    </source>
</evidence>
<dbReference type="PROSITE" id="PS50071">
    <property type="entry name" value="HOMEOBOX_2"/>
    <property type="match status" value="1"/>
</dbReference>
<feature type="domain" description="Homeobox" evidence="10">
    <location>
        <begin position="1"/>
        <end position="59"/>
    </location>
</feature>
<dbReference type="SUPFAM" id="SSF46689">
    <property type="entry name" value="Homeodomain-like"/>
    <property type="match status" value="1"/>
</dbReference>
<dbReference type="GO" id="GO:0003677">
    <property type="term" value="F:DNA binding"/>
    <property type="evidence" value="ECO:0007669"/>
    <property type="project" value="UniProtKB-UniRule"/>
</dbReference>
<keyword evidence="4 8" id="KW-0238">DNA-binding</keyword>
<evidence type="ECO:0000256" key="6">
    <source>
        <dbReference type="ARBA" id="ARBA00023163"/>
    </source>
</evidence>
<comment type="similarity">
    <text evidence="2">Belongs to the TALE/BELL homeobox family.</text>
</comment>
<keyword evidence="6" id="KW-0804">Transcription</keyword>
<sequence>GQRGLPERAVSVLRAWLFEHFLHPYPKDSDKQMLAKQTGLTRSQVSNWFINARVRLWKPMVEEMYLEETKNQEQDNNSTLQENPTHQLHSNSIDAQQESINPPTKIPASTGGFAQLISSLNLEKNPKKPRNDTDSPSSILSAEMDVKVGDSSKGFSNYLSSMAAANHATRYGIGDQQLATGFHGNNNFSLSLALPPTETSQGLHQQNFLSSFEFGTRIEPGNVESSSRINQAVDSHSSIGYEILDFQNRKPFPAQLLPDFVA</sequence>
<feature type="non-terminal residue" evidence="11">
    <location>
        <position position="1"/>
    </location>
</feature>
<evidence type="ECO:0000256" key="2">
    <source>
        <dbReference type="ARBA" id="ARBA00006454"/>
    </source>
</evidence>
<dbReference type="InterPro" id="IPR008422">
    <property type="entry name" value="KN_HD"/>
</dbReference>
<feature type="compositionally biased region" description="Polar residues" evidence="9">
    <location>
        <begin position="74"/>
        <end position="87"/>
    </location>
</feature>
<feature type="DNA-binding region" description="Homeobox" evidence="8">
    <location>
        <begin position="3"/>
        <end position="60"/>
    </location>
</feature>
<dbReference type="CDD" id="cd00086">
    <property type="entry name" value="homeodomain"/>
    <property type="match status" value="1"/>
</dbReference>
<dbReference type="Pfam" id="PF05920">
    <property type="entry name" value="Homeobox_KN"/>
    <property type="match status" value="1"/>
</dbReference>
<dbReference type="GO" id="GO:0006355">
    <property type="term" value="P:regulation of DNA-templated transcription"/>
    <property type="evidence" value="ECO:0007669"/>
    <property type="project" value="InterPro"/>
</dbReference>
<evidence type="ECO:0000256" key="5">
    <source>
        <dbReference type="ARBA" id="ARBA00023155"/>
    </source>
</evidence>
<keyword evidence="5 8" id="KW-0371">Homeobox</keyword>
<dbReference type="FunFam" id="1.10.10.60:FF:000117">
    <property type="entry name" value="BEL1-like homeodomain protein 9"/>
    <property type="match status" value="1"/>
</dbReference>
<proteinExistence type="evidence at transcript level"/>
<evidence type="ECO:0000256" key="8">
    <source>
        <dbReference type="PROSITE-ProRule" id="PRU00108"/>
    </source>
</evidence>
<evidence type="ECO:0000256" key="4">
    <source>
        <dbReference type="ARBA" id="ARBA00023125"/>
    </source>
</evidence>
<protein>
    <recommendedName>
        <fullName evidence="10">Homeobox domain-containing protein</fullName>
    </recommendedName>
</protein>
<dbReference type="GO" id="GO:0005634">
    <property type="term" value="C:nucleus"/>
    <property type="evidence" value="ECO:0007669"/>
    <property type="project" value="UniProtKB-SubCell"/>
</dbReference>
<evidence type="ECO:0000259" key="10">
    <source>
        <dbReference type="PROSITE" id="PS50071"/>
    </source>
</evidence>
<keyword evidence="3" id="KW-0805">Transcription regulation</keyword>
<dbReference type="InterPro" id="IPR050224">
    <property type="entry name" value="TALE_homeobox"/>
</dbReference>
<comment type="subcellular location">
    <subcellularLocation>
        <location evidence="1 8">Nucleus</location>
    </subcellularLocation>
</comment>
<evidence type="ECO:0000256" key="7">
    <source>
        <dbReference type="ARBA" id="ARBA00023242"/>
    </source>
</evidence>
<dbReference type="AlphaFoldDB" id="K4NP06"/>
<dbReference type="InterPro" id="IPR009057">
    <property type="entry name" value="Homeodomain-like_sf"/>
</dbReference>
<keyword evidence="7 8" id="KW-0539">Nucleus</keyword>
<dbReference type="PANTHER" id="PTHR11850">
    <property type="entry name" value="HOMEOBOX PROTEIN TRANSCRIPTION FACTORS"/>
    <property type="match status" value="1"/>
</dbReference>
<feature type="non-terminal residue" evidence="11">
    <location>
        <position position="262"/>
    </location>
</feature>
<dbReference type="EMBL" id="JX068534">
    <property type="protein sequence ID" value="AFV46214.1"/>
    <property type="molecule type" value="mRNA"/>
</dbReference>
<feature type="compositionally biased region" description="Basic and acidic residues" evidence="9">
    <location>
        <begin position="124"/>
        <end position="133"/>
    </location>
</feature>
<feature type="region of interest" description="Disordered" evidence="9">
    <location>
        <begin position="121"/>
        <end position="140"/>
    </location>
</feature>
<dbReference type="Gene3D" id="1.10.10.60">
    <property type="entry name" value="Homeodomain-like"/>
    <property type="match status" value="1"/>
</dbReference>
<feature type="region of interest" description="Disordered" evidence="9">
    <location>
        <begin position="68"/>
        <end position="87"/>
    </location>
</feature>
<accession>K4NP06</accession>
<name>K4NP06_SCUBA</name>
<dbReference type="InterPro" id="IPR001356">
    <property type="entry name" value="HD"/>
</dbReference>
<evidence type="ECO:0000256" key="9">
    <source>
        <dbReference type="SAM" id="MobiDB-lite"/>
    </source>
</evidence>